<evidence type="ECO:0000256" key="2">
    <source>
        <dbReference type="ARBA" id="ARBA00007579"/>
    </source>
</evidence>
<dbReference type="GO" id="GO:0046872">
    <property type="term" value="F:metal ion binding"/>
    <property type="evidence" value="ECO:0007669"/>
    <property type="project" value="UniProtKB-KW"/>
</dbReference>
<protein>
    <recommendedName>
        <fullName evidence="3 10">Isopentenyl-diphosphate Delta-isomerase</fullName>
        <shortName evidence="10">IPP isomerase</shortName>
        <ecNumber evidence="3 10">5.3.3.2</ecNumber>
    </recommendedName>
    <alternativeName>
        <fullName evidence="10">IPP:DMAPP isomerase</fullName>
    </alternativeName>
    <alternativeName>
        <fullName evidence="10">Isopentenyl pyrophosphate isomerase</fullName>
    </alternativeName>
</protein>
<evidence type="ECO:0000256" key="5">
    <source>
        <dbReference type="ARBA" id="ARBA00022723"/>
    </source>
</evidence>
<keyword evidence="6 10" id="KW-0460">Magnesium</keyword>
<evidence type="ECO:0000256" key="9">
    <source>
        <dbReference type="ARBA" id="ARBA00023235"/>
    </source>
</evidence>
<gene>
    <name evidence="10" type="primary">idi</name>
    <name evidence="13" type="ORF">E1261_07175</name>
</gene>
<feature type="domain" description="Nudix hydrolase" evidence="12">
    <location>
        <begin position="118"/>
        <end position="253"/>
    </location>
</feature>
<comment type="cofactor">
    <cofactor evidence="10">
        <name>Mg(2+)</name>
        <dbReference type="ChEBI" id="CHEBI:18420"/>
    </cofactor>
    <text evidence="10">Binds 1 Mg(2+) ion per subunit. The magnesium ion binds only when substrate is bound.</text>
</comment>
<dbReference type="UniPathway" id="UPA00059">
    <property type="reaction ID" value="UER00104"/>
</dbReference>
<feature type="binding site" evidence="10">
    <location>
        <position position="202"/>
    </location>
    <ligand>
        <name>Mn(2+)</name>
        <dbReference type="ChEBI" id="CHEBI:29035"/>
    </ligand>
</feature>
<comment type="cofactor">
    <cofactor evidence="10">
        <name>Mn(2+)</name>
        <dbReference type="ChEBI" id="CHEBI:29035"/>
    </cofactor>
    <text evidence="10">Binds 1 Mn(2+) ion per subunit.</text>
</comment>
<dbReference type="Proteomes" id="UP000295075">
    <property type="component" value="Unassembled WGS sequence"/>
</dbReference>
<dbReference type="InterPro" id="IPR011876">
    <property type="entry name" value="IsopentenylPP_isomerase_typ1"/>
</dbReference>
<feature type="active site" evidence="10">
    <location>
        <position position="204"/>
    </location>
</feature>
<keyword evidence="5 10" id="KW-0479">Metal-binding</keyword>
<evidence type="ECO:0000256" key="4">
    <source>
        <dbReference type="ARBA" id="ARBA00022490"/>
    </source>
</evidence>
<evidence type="ECO:0000256" key="10">
    <source>
        <dbReference type="HAMAP-Rule" id="MF_00202"/>
    </source>
</evidence>
<evidence type="ECO:0000256" key="11">
    <source>
        <dbReference type="SAM" id="MobiDB-lite"/>
    </source>
</evidence>
<dbReference type="PANTHER" id="PTHR10885:SF0">
    <property type="entry name" value="ISOPENTENYL-DIPHOSPHATE DELTA-ISOMERASE"/>
    <property type="match status" value="1"/>
</dbReference>
<dbReference type="AlphaFoldDB" id="A0A4R4QBS9"/>
<dbReference type="Gene3D" id="3.90.79.10">
    <property type="entry name" value="Nucleoside Triphosphate Pyrophosphohydrolase"/>
    <property type="match status" value="1"/>
</dbReference>
<dbReference type="GO" id="GO:0008299">
    <property type="term" value="P:isoprenoid biosynthetic process"/>
    <property type="evidence" value="ECO:0007669"/>
    <property type="project" value="UniProtKB-UniRule"/>
</dbReference>
<dbReference type="PROSITE" id="PS51462">
    <property type="entry name" value="NUDIX"/>
    <property type="match status" value="1"/>
</dbReference>
<dbReference type="NCBIfam" id="TIGR02150">
    <property type="entry name" value="IPP_isom_1"/>
    <property type="match status" value="1"/>
</dbReference>
<keyword evidence="14" id="KW-1185">Reference proteome</keyword>
<keyword evidence="8 10" id="KW-0414">Isoprene biosynthesis</keyword>
<feature type="binding site" evidence="10">
    <location>
        <position position="157"/>
    </location>
    <ligand>
        <name>Mn(2+)</name>
        <dbReference type="ChEBI" id="CHEBI:29035"/>
    </ligand>
</feature>
<dbReference type="NCBIfam" id="NF002995">
    <property type="entry name" value="PRK03759.1"/>
    <property type="match status" value="1"/>
</dbReference>
<feature type="region of interest" description="Disordered" evidence="11">
    <location>
        <begin position="54"/>
        <end position="76"/>
    </location>
</feature>
<evidence type="ECO:0000256" key="8">
    <source>
        <dbReference type="ARBA" id="ARBA00023229"/>
    </source>
</evidence>
<dbReference type="EC" id="5.3.3.2" evidence="3 10"/>
<dbReference type="GO" id="GO:0050992">
    <property type="term" value="P:dimethylallyl diphosphate biosynthetic process"/>
    <property type="evidence" value="ECO:0007669"/>
    <property type="project" value="UniProtKB-UniRule"/>
</dbReference>
<dbReference type="EMBL" id="SMKA01000018">
    <property type="protein sequence ID" value="TDC32901.1"/>
    <property type="molecule type" value="Genomic_DNA"/>
</dbReference>
<feature type="binding site" evidence="10">
    <location>
        <position position="175"/>
    </location>
    <ligand>
        <name>Mg(2+)</name>
        <dbReference type="ChEBI" id="CHEBI:18420"/>
    </ligand>
</feature>
<feature type="compositionally biased region" description="Polar residues" evidence="11">
    <location>
        <begin position="54"/>
        <end position="64"/>
    </location>
</feature>
<name>A0A4R4QBS9_9ACTN</name>
<feature type="binding site" evidence="10">
    <location>
        <position position="204"/>
    </location>
    <ligand>
        <name>Mn(2+)</name>
        <dbReference type="ChEBI" id="CHEBI:29035"/>
    </ligand>
</feature>
<evidence type="ECO:0000256" key="7">
    <source>
        <dbReference type="ARBA" id="ARBA00023211"/>
    </source>
</evidence>
<comment type="function">
    <text evidence="10">Catalyzes the 1,3-allylic rearrangement of the homoallylic substrate isopentenyl (IPP) to its highly electrophilic allylic isomer, dimethylallyl diphosphate (DMAPP).</text>
</comment>
<dbReference type="SUPFAM" id="SSF55811">
    <property type="entry name" value="Nudix"/>
    <property type="match status" value="1"/>
</dbReference>
<keyword evidence="4 10" id="KW-0963">Cytoplasm</keyword>
<comment type="subcellular location">
    <subcellularLocation>
        <location evidence="10">Cytoplasm</location>
    </subcellularLocation>
</comment>
<dbReference type="InterPro" id="IPR056375">
    <property type="entry name" value="Idi_bact"/>
</dbReference>
<evidence type="ECO:0000256" key="6">
    <source>
        <dbReference type="ARBA" id="ARBA00022842"/>
    </source>
</evidence>
<feature type="binding site" evidence="10">
    <location>
        <position position="120"/>
    </location>
    <ligand>
        <name>Mn(2+)</name>
        <dbReference type="ChEBI" id="CHEBI:29035"/>
    </ligand>
</feature>
<evidence type="ECO:0000256" key="3">
    <source>
        <dbReference type="ARBA" id="ARBA00012057"/>
    </source>
</evidence>
<feature type="active site" evidence="10">
    <location>
        <position position="155"/>
    </location>
</feature>
<evidence type="ECO:0000259" key="12">
    <source>
        <dbReference type="PROSITE" id="PS51462"/>
    </source>
</evidence>
<dbReference type="GO" id="GO:0005737">
    <property type="term" value="C:cytoplasm"/>
    <property type="evidence" value="ECO:0007669"/>
    <property type="project" value="UniProtKB-SubCell"/>
</dbReference>
<feature type="binding site" evidence="10">
    <location>
        <position position="113"/>
    </location>
    <ligand>
        <name>Mn(2+)</name>
        <dbReference type="ChEBI" id="CHEBI:29035"/>
    </ligand>
</feature>
<comment type="caution">
    <text evidence="13">The sequence shown here is derived from an EMBL/GenBank/DDBJ whole genome shotgun (WGS) entry which is preliminary data.</text>
</comment>
<reference evidence="13 14" key="1">
    <citation type="submission" date="2019-03" db="EMBL/GenBank/DDBJ databases">
        <title>Draft genome sequences of novel Actinobacteria.</title>
        <authorList>
            <person name="Sahin N."/>
            <person name="Ay H."/>
            <person name="Saygin H."/>
        </authorList>
    </citation>
    <scope>NUCLEOTIDE SEQUENCE [LARGE SCALE GENOMIC DNA]</scope>
    <source>
        <strain evidence="13 14">JCM 30547</strain>
    </source>
</reference>
<dbReference type="GO" id="GO:0004452">
    <property type="term" value="F:isopentenyl-diphosphate delta-isomerase activity"/>
    <property type="evidence" value="ECO:0007669"/>
    <property type="project" value="UniProtKB-UniRule"/>
</dbReference>
<keyword evidence="7 10" id="KW-0464">Manganese</keyword>
<proteinExistence type="inferred from homology"/>
<keyword evidence="9 10" id="KW-0413">Isomerase</keyword>
<feature type="compositionally biased region" description="Basic residues" evidence="11">
    <location>
        <begin position="65"/>
        <end position="76"/>
    </location>
</feature>
<sequence length="276" mass="30590">MESVVRRNRSITVSGSFIRGVLQRKNEWRHPATAPPATEEEALDGARWVLPNAGSSQSRSIHNASHTHARTLTRTHSARRPISAYPRGVTQELVVLLDEHGRSIGTEAKATVHHAHTPLHLAFSSYVVDDRGRVLITQRAFGKPTWPGVWTNSCCGHPLPGEAIEDAVVRRLSDELGISDGTTELVLPEFRYRAEMPNGMVENEVCPVYRVRWSGDPKPAPAEVAAYRWIEWSEIRGVPGLSPWAELQLDELDHLGPEPADWAVADENLLPPAARP</sequence>
<dbReference type="CDD" id="cd02885">
    <property type="entry name" value="NUDIX_IPP_Isomerase"/>
    <property type="match status" value="1"/>
</dbReference>
<accession>A0A4R4QBS9</accession>
<dbReference type="PANTHER" id="PTHR10885">
    <property type="entry name" value="ISOPENTENYL-DIPHOSPHATE DELTA-ISOMERASE"/>
    <property type="match status" value="1"/>
</dbReference>
<dbReference type="InterPro" id="IPR000086">
    <property type="entry name" value="NUDIX_hydrolase_dom"/>
</dbReference>
<dbReference type="Pfam" id="PF00293">
    <property type="entry name" value="NUDIX"/>
    <property type="match status" value="1"/>
</dbReference>
<dbReference type="OrthoDB" id="9809458at2"/>
<evidence type="ECO:0000313" key="14">
    <source>
        <dbReference type="Proteomes" id="UP000295075"/>
    </source>
</evidence>
<comment type="similarity">
    <text evidence="2 10">Belongs to the IPP isomerase type 1 family.</text>
</comment>
<evidence type="ECO:0000313" key="13">
    <source>
        <dbReference type="EMBL" id="TDC32901.1"/>
    </source>
</evidence>
<comment type="pathway">
    <text evidence="1 10">Isoprenoid biosynthesis; dimethylallyl diphosphate biosynthesis; dimethylallyl diphosphate from isopentenyl diphosphate: step 1/1.</text>
</comment>
<comment type="catalytic activity">
    <reaction evidence="10">
        <text>isopentenyl diphosphate = dimethylallyl diphosphate</text>
        <dbReference type="Rhea" id="RHEA:23284"/>
        <dbReference type="ChEBI" id="CHEBI:57623"/>
        <dbReference type="ChEBI" id="CHEBI:128769"/>
        <dbReference type="EC" id="5.3.3.2"/>
    </reaction>
</comment>
<evidence type="ECO:0000256" key="1">
    <source>
        <dbReference type="ARBA" id="ARBA00004826"/>
    </source>
</evidence>
<dbReference type="InterPro" id="IPR015797">
    <property type="entry name" value="NUDIX_hydrolase-like_dom_sf"/>
</dbReference>
<organism evidence="13 14">
    <name type="scientific">Kribbella albertanoniae</name>
    <dbReference type="NCBI Taxonomy" id="1266829"/>
    <lineage>
        <taxon>Bacteria</taxon>
        <taxon>Bacillati</taxon>
        <taxon>Actinomycetota</taxon>
        <taxon>Actinomycetes</taxon>
        <taxon>Propionibacteriales</taxon>
        <taxon>Kribbellaceae</taxon>
        <taxon>Kribbella</taxon>
    </lineage>
</organism>
<dbReference type="HAMAP" id="MF_00202">
    <property type="entry name" value="Idi"/>
    <property type="match status" value="1"/>
</dbReference>